<dbReference type="Proteomes" id="UP000319769">
    <property type="component" value="Unassembled WGS sequence"/>
</dbReference>
<sequence length="66" mass="6897">MDRRWPVVIAGILAATATAAQVLAGFEALPYPVQIVLLIVTAFAAGAAVVLSAITTSKKPRYLTND</sequence>
<keyword evidence="1" id="KW-0472">Membrane</keyword>
<feature type="transmembrane region" description="Helical" evidence="1">
    <location>
        <begin position="34"/>
        <end position="54"/>
    </location>
</feature>
<accession>A0A5N0VJS0</accession>
<dbReference type="EMBL" id="VMNW02000006">
    <property type="protein sequence ID" value="KAA9164982.1"/>
    <property type="molecule type" value="Genomic_DNA"/>
</dbReference>
<name>A0A5N0VJS0_9PSEU</name>
<organism evidence="2 3">
    <name type="scientific">Amycolatopsis acidicola</name>
    <dbReference type="NCBI Taxonomy" id="2596893"/>
    <lineage>
        <taxon>Bacteria</taxon>
        <taxon>Bacillati</taxon>
        <taxon>Actinomycetota</taxon>
        <taxon>Actinomycetes</taxon>
        <taxon>Pseudonocardiales</taxon>
        <taxon>Pseudonocardiaceae</taxon>
        <taxon>Amycolatopsis</taxon>
    </lineage>
</organism>
<keyword evidence="1" id="KW-0812">Transmembrane</keyword>
<keyword evidence="3" id="KW-1185">Reference proteome</keyword>
<proteinExistence type="predicted"/>
<dbReference type="AlphaFoldDB" id="A0A5N0VJS0"/>
<gene>
    <name evidence="2" type="ORF">FPZ12_006960</name>
</gene>
<evidence type="ECO:0000313" key="3">
    <source>
        <dbReference type="Proteomes" id="UP000319769"/>
    </source>
</evidence>
<protein>
    <submittedName>
        <fullName evidence="2">Uncharacterized protein</fullName>
    </submittedName>
</protein>
<evidence type="ECO:0000256" key="1">
    <source>
        <dbReference type="SAM" id="Phobius"/>
    </source>
</evidence>
<keyword evidence="1" id="KW-1133">Transmembrane helix</keyword>
<evidence type="ECO:0000313" key="2">
    <source>
        <dbReference type="EMBL" id="KAA9164982.1"/>
    </source>
</evidence>
<reference evidence="2" key="1">
    <citation type="submission" date="2019-09" db="EMBL/GenBank/DDBJ databases">
        <authorList>
            <person name="Teo W.F.A."/>
            <person name="Duangmal K."/>
        </authorList>
    </citation>
    <scope>NUCLEOTIDE SEQUENCE [LARGE SCALE GENOMIC DNA]</scope>
    <source>
        <strain evidence="2">K81G1</strain>
    </source>
</reference>
<dbReference type="RefSeq" id="WP_144758205.1">
    <property type="nucleotide sequence ID" value="NZ_VMNW02000006.1"/>
</dbReference>
<comment type="caution">
    <text evidence="2">The sequence shown here is derived from an EMBL/GenBank/DDBJ whole genome shotgun (WGS) entry which is preliminary data.</text>
</comment>